<dbReference type="Gene3D" id="2.60.40.10">
    <property type="entry name" value="Immunoglobulins"/>
    <property type="match status" value="2"/>
</dbReference>
<feature type="domain" description="HYR" evidence="3">
    <location>
        <begin position="1359"/>
        <end position="1447"/>
    </location>
</feature>
<gene>
    <name evidence="5" type="ORF">DET52_102439</name>
</gene>
<feature type="domain" description="HYR" evidence="3">
    <location>
        <begin position="954"/>
        <end position="1034"/>
    </location>
</feature>
<dbReference type="PANTHER" id="PTHR24273:SF32">
    <property type="entry name" value="HYALIN"/>
    <property type="match status" value="1"/>
</dbReference>
<evidence type="ECO:0000313" key="6">
    <source>
        <dbReference type="Proteomes" id="UP000294848"/>
    </source>
</evidence>
<feature type="compositionally biased region" description="Polar residues" evidence="2">
    <location>
        <begin position="3157"/>
        <end position="3170"/>
    </location>
</feature>
<feature type="domain" description="HYR" evidence="3">
    <location>
        <begin position="3009"/>
        <end position="3112"/>
    </location>
</feature>
<evidence type="ECO:0000256" key="2">
    <source>
        <dbReference type="SAM" id="MobiDB-lite"/>
    </source>
</evidence>
<dbReference type="Proteomes" id="UP000294848">
    <property type="component" value="Unassembled WGS sequence"/>
</dbReference>
<name>A0A4R6H8A5_9BACT</name>
<feature type="domain" description="G8" evidence="4">
    <location>
        <begin position="133"/>
        <end position="263"/>
    </location>
</feature>
<dbReference type="Pfam" id="PF02494">
    <property type="entry name" value="HYR"/>
    <property type="match status" value="6"/>
</dbReference>
<proteinExistence type="predicted"/>
<dbReference type="PANTHER" id="PTHR24273">
    <property type="entry name" value="FI04643P-RELATED"/>
    <property type="match status" value="1"/>
</dbReference>
<dbReference type="PROSITE" id="PS51484">
    <property type="entry name" value="G8"/>
    <property type="match status" value="1"/>
</dbReference>
<dbReference type="InterPro" id="IPR013783">
    <property type="entry name" value="Ig-like_fold"/>
</dbReference>
<feature type="region of interest" description="Disordered" evidence="2">
    <location>
        <begin position="3157"/>
        <end position="3179"/>
    </location>
</feature>
<evidence type="ECO:0000259" key="3">
    <source>
        <dbReference type="PROSITE" id="PS50825"/>
    </source>
</evidence>
<feature type="domain" description="HYR" evidence="3">
    <location>
        <begin position="782"/>
        <end position="867"/>
    </location>
</feature>
<dbReference type="RefSeq" id="WP_133464438.1">
    <property type="nucleotide sequence ID" value="NZ_SNWI01000002.1"/>
</dbReference>
<feature type="domain" description="HYR" evidence="3">
    <location>
        <begin position="2710"/>
        <end position="2800"/>
    </location>
</feature>
<feature type="domain" description="HYR" evidence="3">
    <location>
        <begin position="2519"/>
        <end position="2614"/>
    </location>
</feature>
<dbReference type="EMBL" id="SNWI01000002">
    <property type="protein sequence ID" value="TDO04098.1"/>
    <property type="molecule type" value="Genomic_DNA"/>
</dbReference>
<dbReference type="InterPro" id="IPR057078">
    <property type="entry name" value="HYR-4C"/>
</dbReference>
<feature type="domain" description="HYR" evidence="3">
    <location>
        <begin position="2615"/>
        <end position="2709"/>
    </location>
</feature>
<dbReference type="OrthoDB" id="1091850at2"/>
<dbReference type="PROSITE" id="PS50825">
    <property type="entry name" value="HYR"/>
    <property type="match status" value="9"/>
</dbReference>
<dbReference type="Pfam" id="PF23237">
    <property type="entry name" value="HYR_4C"/>
    <property type="match status" value="1"/>
</dbReference>
<dbReference type="Pfam" id="PF10162">
    <property type="entry name" value="G8"/>
    <property type="match status" value="1"/>
</dbReference>
<comment type="caution">
    <text evidence="5">The sequence shown here is derived from an EMBL/GenBank/DDBJ whole genome shotgun (WGS) entry which is preliminary data.</text>
</comment>
<feature type="domain" description="HYR" evidence="3">
    <location>
        <begin position="2801"/>
        <end position="2905"/>
    </location>
</feature>
<dbReference type="InterPro" id="IPR003410">
    <property type="entry name" value="HYR_dom"/>
</dbReference>
<dbReference type="InterPro" id="IPR019316">
    <property type="entry name" value="G8_domain"/>
</dbReference>
<protein>
    <submittedName>
        <fullName evidence="5">Large exoprotein involved in heme utilization and adhesion</fullName>
    </submittedName>
</protein>
<accession>A0A4R6H8A5</accession>
<evidence type="ECO:0000256" key="1">
    <source>
        <dbReference type="ARBA" id="ARBA00022737"/>
    </source>
</evidence>
<reference evidence="5 6" key="1">
    <citation type="submission" date="2019-03" db="EMBL/GenBank/DDBJ databases">
        <title>Freshwater and sediment microbial communities from various areas in North America, analyzing microbe dynamics in response to fracking.</title>
        <authorList>
            <person name="Lamendella R."/>
        </authorList>
    </citation>
    <scope>NUCLEOTIDE SEQUENCE [LARGE SCALE GENOMIC DNA]</scope>
    <source>
        <strain evidence="5 6">114D</strain>
    </source>
</reference>
<sequence>MVLKNKILWGVLGVVVIVCVLQEKAFSLTHPLSGILINNASESSLISQTNQAYAASLQQNTQQQQTFSSFNKTTNAEANQLIALNSKKNIHQKTFSDSDLPVSNKFTSLNTISTSAAATITSSASSGNWSNPTSWSGGIVPGANDDVVIAAGTTILVDANTTCQSITIESGGILQIANSITLTLTGDWSNSGSFDAGTSGIVEFTGSTSSTISGTTSFEELIISKDNLSIPITITDDVTVSSGGNLTLTGGLIQVNSAASLNLDYSNQLTIPATAGFEVNGGTLKTGNFSITNEGLIRVNSGIANFGTASGNSVHTQVDGAFHVIDGIINIAGRLENTAGGTLPPDIPSGINISGGTVNLATEGNGLSNTGSLQVSTQGAFNFSGGTIVFQNASTASTAIDMGLSDGTGNGSKTITNGIFQFGNGSTTSLSEFVIDSEIPIPNIEVYDNMDLALASPLTISNELILGTNTQISLNTNSLKMKIVPAFGSINIPLSDDSGNAMPLSVEITSGSYASDASITVSSIEGKPGSNANTSNYLNRYWTLDINGITGLEYNILADYPQSDVIGTESAITMGVHTGSLPWIKGAINTSTNEISATGLNASSILFSGITAAPPTIVIDNNAPTAICEGSSVNLTTTATGDPIQNYAWTSTPAGFTASTADISVTPNTTTNYEVTVTDGNGFTASDAIDVVVNTEPTITNCPSSPIETTLSPGDCSADVTYNISASGDPSPSYSYTFSGATTDSGTGTGSGMSFNLGTTYVTVSASNSCGNADCSFEVIVLDEEDPVFSNCPANIVVNTSPGECEAEVAWFPPTATDNCTSTSNLNWTKSHDPGDTFPHGETTVVYTVEDSGGNTTTCSFTINVEDKEAPQKDICPVTITADASSGQCGAIVNYTLPTFKDNCDGNGLTGTLTGGLASGQFFPVGTTTVTYSYTDLSGNGPIECSFDVIVTDRQKPTFTCPPTISGVPNDPGKCFATGIDLGSPTVTDNCDPAPTITNDAPSQFPIGTTTVIWTATDSNNNKSTCTQSVIVVDNEKPTANPLSAIGPFSCIATIPEPDIDLITGETDNCGTVTVSHFTDSGSPSCSGTITRTYRITDQYGNFNDITQAISVDDQTPPTADAIPALTVECYDDIPAPNINLITGKIDNCGGIVTVSYITTDSDPGVCPATISRTYRLTDPCGNSSDITQSINIEDTTPPIIDGVPADVMVNCDNIPPVASPTATDNCNSPPDITFSEISTKTDNGSCTDFSYTITRTWTAEDLCGNTSTESQTITVQDLTKPTITLQTTVSIECSDNDDPLNTGYPTVSDNCDPNPTMSYSDSPIVPSTCASQYSFTRTWTVTDACGNTNTQQQIIAVSDNTPPQLTCPSDITVATPDNIPHADLSSITATDNCSSSENITIQFIDEDYTGLDDQPGFCPTSVIRTFQATDECGNKSTCTQTITVSDVSDCAACVDEVPFFLIDMTGNPDSIVTIEDVLRSNKCCDTGGPSTHCASFNIRLDPGAVGLEILVDGVIPPGQDWRQDCGNLDVHGGIVCIDPGVFHLFTYCKAGNGTDQRTNSYTFRSVKGLEPETLTTRINCQQEITVSGAIPGTLNWTDITSTDGRYLDYLSCTDGCGETNHFLPVENSPSVVRYRVCGEVEDNLCSSNRETCTIVEVNVRPEILIDIVGAPVFCEDDPTTLEAVITPAATYEVEWFYGTDTSGAPTGTGFNFTPTQSGEYTIVATEYQSGLECNSTSQTFNIQINPLPIFDLGDDTSFCLDDDNLSISLPTGSTYTWSPAAGVTAISATEFAISPDQTTTYTVTATSPEGCKFTDTWTVNVYDCIPTCAIATVCPSGDIDINTVQDFLDAGGVIDYPCNVPLTSTTNISLLNESTDNQSCPETITRTYQITDDCGNKAQCDMLLIRTDTEAPQISCPTSPANYLSCSLTNLESLTGLALAKTSTPISLAQLTSAGGSASDNCGILSISYIDVASGSCPTTIQRTFTVTDFCDNQNQCSQTITVDDNSEPELICPTPITENACGISDLVTLTGLAYSETIVKITEEDLITAGGTITDACGVREITYRDNQSGACPIIIERLFNVTDSCGNGSSCTQTITLTDNSQPTISCPTGLTYECIGDIPPIWNTVAEFEAAGGTISDACGIDESSFSLVSENLSNGSCPLTLERVYSISDYCDNTQTCTFTVSIEDNEPPALHDIPADESFECSDCIQSFQNADFELNPLSSSENWRYIDQDLVPGWSTTSPTDHIEIQRSGKINGVISHSGNFHAELNADRDADFYQEFCTVPTTYVQISFWHRWRPPLSINSSDDKMGVYIGPDRNNLSLATTVTAPRNVHSSYWEQHVISFPVPSGQTSTVFLFRAIQGAPSNNTYGNLIDDINVVTLFDASAIPYATDNCQAGIDLHEQRIEGTCPGNYQLIRTWTATDICGNKSSASQTVTVGDFEPPLLIGVPNDTTVNCHSIPVPPTVTASDNCSVNLTPTFNETQNGSGCNYTIERTWTVKDDCNYITSETQIITVVDTIAPEFTYCPSDVDNVPANPDNCSVDSYSLDTPIAIDNCASSPTITWEKTGATTGTGTGVASGLFNVGTTTITYTASDGCGNTASCTQNVTIIDTQDPMIIDCPDDITVSDLASGCDLLVQTIDPIQADDNCDPNDLVLTWEKTGATTGNGSGEVNNTHFEIGVTHVTYTVTDPHNNSVSCSFDVTVKRLEIPPTVVNCPSNPADTYVEDEACTAFVVVPAPTVNDPCDAIESITHDSNYSTNTDNANGDYPVGEHTITWTITDRGGTFTTCQQTFDVIDDQDPTITCPKSTDPAEPDLFEEFISGDGCDWAPTNVPNPTYADNCGVVAVTYELSGATTGSSQATGFNYVSDASLNVGITTVTYTSWDAAGNASAPCSIRIWIKNLNDPQFEVTCPNETNITQNADDGSCFTEVTIPGPSINNVCAEEYSASYQIDLEDPVAISVPTPIAGLTSLDDLTITLEVGTHTITWTITDASGNVTTCEQTVTVNDLLPQLECPNDTVVQAEYDKTYNSNVSLDPPTWGDNCPDPVLSWELVPPTGYETQYDVSELTGTGVYPNPNLFYLGTTRITYTVTDTNENTKNCSFTVTVLGAPEITCADDITRTTDADVCSATFDPGIPTLNTGTPPISWTWTITNPDGTTQTGSSTGNAPDPSPSPIGNYEFQLGITTITWRAQNVSGYDECTQTITITDGQAPVITSLNPIEECVESLFEAIYHAPTVDINPTRPDYFLFEAGSISLDLDLTTVTDNCAPDCDYSVRWQIDFSPTPDPVPPHNMITQPSLTGIGQLSTYTSDIKFPGDGVNFINIVHTITYWVEDCNGNESAPKQTTITITPRPNIIKMN</sequence>
<evidence type="ECO:0000259" key="4">
    <source>
        <dbReference type="PROSITE" id="PS51484"/>
    </source>
</evidence>
<evidence type="ECO:0000313" key="5">
    <source>
        <dbReference type="EMBL" id="TDO04098.1"/>
    </source>
</evidence>
<organism evidence="5 6">
    <name type="scientific">Sunxiuqinia elliptica</name>
    <dbReference type="NCBI Taxonomy" id="655355"/>
    <lineage>
        <taxon>Bacteria</taxon>
        <taxon>Pseudomonadati</taxon>
        <taxon>Bacteroidota</taxon>
        <taxon>Bacteroidia</taxon>
        <taxon>Marinilabiliales</taxon>
        <taxon>Prolixibacteraceae</taxon>
        <taxon>Sunxiuqinia</taxon>
    </lineage>
</organism>
<feature type="domain" description="HYR" evidence="3">
    <location>
        <begin position="868"/>
        <end position="953"/>
    </location>
</feature>
<keyword evidence="1" id="KW-0677">Repeat</keyword>